<dbReference type="InterPro" id="IPR036388">
    <property type="entry name" value="WH-like_DNA-bd_sf"/>
</dbReference>
<evidence type="ECO:0000256" key="2">
    <source>
        <dbReference type="ARBA" id="ARBA00022475"/>
    </source>
</evidence>
<keyword evidence="2" id="KW-1003">Cell membrane</keyword>
<dbReference type="STRING" id="694327.DFW101_0135"/>
<evidence type="ECO:0000313" key="7">
    <source>
        <dbReference type="EMBL" id="EHJ46152.1"/>
    </source>
</evidence>
<dbReference type="Gene3D" id="1.10.10.10">
    <property type="entry name" value="Winged helix-like DNA-binding domain superfamily/Winged helix DNA-binding domain"/>
    <property type="match status" value="1"/>
</dbReference>
<name>G7QCJ6_9BACT</name>
<dbReference type="GO" id="GO:0005886">
    <property type="term" value="C:plasma membrane"/>
    <property type="evidence" value="ECO:0007669"/>
    <property type="project" value="UniProtKB-SubCell"/>
</dbReference>
<reference evidence="8" key="1">
    <citation type="journal article" date="2015" name="Genome Announc.">
        <title>High-Quality Draft Genome Sequence of Desulfovibrio carbinoliphilus FW-101-2B, an Organic Acid-Oxidizing Sulfate-Reducing Bacterium Isolated from Uranium(VI)-Contaminated Groundwater.</title>
        <authorList>
            <person name="Ramsay B.D."/>
            <person name="Hwang C."/>
            <person name="Woo H.L."/>
            <person name="Carroll S.L."/>
            <person name="Lucas S."/>
            <person name="Han J."/>
            <person name="Lapidus A.L."/>
            <person name="Cheng J.F."/>
            <person name="Goodwin L.A."/>
            <person name="Pitluck S."/>
            <person name="Peters L."/>
            <person name="Chertkov O."/>
            <person name="Held B."/>
            <person name="Detter J.C."/>
            <person name="Han C.S."/>
            <person name="Tapia R."/>
            <person name="Land M.L."/>
            <person name="Hauser L.J."/>
            <person name="Kyrpides N.C."/>
            <person name="Ivanova N.N."/>
            <person name="Mikhailova N."/>
            <person name="Pagani I."/>
            <person name="Woyke T."/>
            <person name="Arkin A.P."/>
            <person name="Dehal P."/>
            <person name="Chivian D."/>
            <person name="Criddle C.S."/>
            <person name="Wu W."/>
            <person name="Chakraborty R."/>
            <person name="Hazen T.C."/>
            <person name="Fields M.W."/>
        </authorList>
    </citation>
    <scope>NUCLEOTIDE SEQUENCE [LARGE SCALE GENOMIC DNA]</scope>
    <source>
        <strain evidence="8">FW-101-2B</strain>
    </source>
</reference>
<feature type="transmembrane region" description="Helical" evidence="6">
    <location>
        <begin position="234"/>
        <end position="253"/>
    </location>
</feature>
<keyword evidence="4 6" id="KW-1133">Transmembrane helix</keyword>
<evidence type="ECO:0000256" key="5">
    <source>
        <dbReference type="ARBA" id="ARBA00023136"/>
    </source>
</evidence>
<comment type="subcellular location">
    <subcellularLocation>
        <location evidence="1">Cell membrane</location>
        <topology evidence="1">Multi-pass membrane protein</topology>
    </subcellularLocation>
</comment>
<keyword evidence="5 6" id="KW-0472">Membrane</keyword>
<dbReference type="EMBL" id="CM001368">
    <property type="protein sequence ID" value="EHJ46152.1"/>
    <property type="molecule type" value="Genomic_DNA"/>
</dbReference>
<dbReference type="eggNOG" id="COG1295">
    <property type="taxonomic scope" value="Bacteria"/>
</dbReference>
<dbReference type="Proteomes" id="UP000004662">
    <property type="component" value="Chromosome"/>
</dbReference>
<evidence type="ECO:0000256" key="6">
    <source>
        <dbReference type="SAM" id="Phobius"/>
    </source>
</evidence>
<organism evidence="7 8">
    <name type="scientific">Solidesulfovibrio carbinoliphilus subsp. oakridgensis</name>
    <dbReference type="NCBI Taxonomy" id="694327"/>
    <lineage>
        <taxon>Bacteria</taxon>
        <taxon>Pseudomonadati</taxon>
        <taxon>Thermodesulfobacteriota</taxon>
        <taxon>Desulfovibrionia</taxon>
        <taxon>Desulfovibrionales</taxon>
        <taxon>Desulfovibrionaceae</taxon>
        <taxon>Solidesulfovibrio</taxon>
    </lineage>
</organism>
<dbReference type="InterPro" id="IPR017039">
    <property type="entry name" value="Virul_fac_BrkB"/>
</dbReference>
<dbReference type="Pfam" id="PF03631">
    <property type="entry name" value="Virul_fac_BrkB"/>
    <property type="match status" value="1"/>
</dbReference>
<proteinExistence type="predicted"/>
<dbReference type="HOGENOM" id="CLU_032288_2_0_7"/>
<dbReference type="PANTHER" id="PTHR30213">
    <property type="entry name" value="INNER MEMBRANE PROTEIN YHJD"/>
    <property type="match status" value="1"/>
</dbReference>
<evidence type="ECO:0000256" key="1">
    <source>
        <dbReference type="ARBA" id="ARBA00004651"/>
    </source>
</evidence>
<keyword evidence="8" id="KW-1185">Reference proteome</keyword>
<dbReference type="AlphaFoldDB" id="G7QCJ6"/>
<accession>G7QCJ6</accession>
<keyword evidence="3 6" id="KW-0812">Transmembrane</keyword>
<evidence type="ECO:0000256" key="4">
    <source>
        <dbReference type="ARBA" id="ARBA00022989"/>
    </source>
</evidence>
<feature type="transmembrane region" description="Helical" evidence="6">
    <location>
        <begin position="162"/>
        <end position="184"/>
    </location>
</feature>
<evidence type="ECO:0000256" key="3">
    <source>
        <dbReference type="ARBA" id="ARBA00022692"/>
    </source>
</evidence>
<feature type="transmembrane region" description="Helical" evidence="6">
    <location>
        <begin position="126"/>
        <end position="150"/>
    </location>
</feature>
<feature type="transmembrane region" description="Helical" evidence="6">
    <location>
        <begin position="204"/>
        <end position="222"/>
    </location>
</feature>
<protein>
    <submittedName>
        <fullName evidence="7">Ribonuclease BN</fullName>
    </submittedName>
</protein>
<dbReference type="RefSeq" id="WP_009179610.1">
    <property type="nucleotide sequence ID" value="NZ_CM001368.1"/>
</dbReference>
<dbReference type="PANTHER" id="PTHR30213:SF0">
    <property type="entry name" value="UPF0761 MEMBRANE PROTEIN YIHY"/>
    <property type="match status" value="1"/>
</dbReference>
<sequence>MPDPHASPARARPGLLAALATAFETGHLPAESPLPAWLGPVFAISRSFLDTRGILQASALSYTTVLSIVPFLAVAFSLAKGLGLYNSPQVRGLLLRLFAGREDVADQILLYIQNTNLQTLGAVGTILLLFTAVSLLFNIEVAVNAAWGMAPKATVWSRFTNYFVFIVLCPPLLFAALSVTATLQALDVTHRLLAISFISGLEKALLTIAPVVVIWGVFYLLYQFLPNTRVKPASALLGAVTAGTVWQVVQWAYLKFQFGSASYNAIYGSFAQIPLLLVWLYVSWVIVLLGAQISHTSQCYRQFLLEDRARRLTQAQRHGLALFLALLAARAAAARRLPPPVSRLAGLFGLPEPVLAGLWEDLATAGLVVEAASPDGRAFTSLARPEDVTVAEVARALDSRRDGHAPPALAESFPKFAPLFEAADASDRQATLAGLLARFGPDLDAVLADPA</sequence>
<dbReference type="NCBIfam" id="TIGR00765">
    <property type="entry name" value="yihY_not_rbn"/>
    <property type="match status" value="1"/>
</dbReference>
<feature type="transmembrane region" description="Helical" evidence="6">
    <location>
        <begin position="59"/>
        <end position="79"/>
    </location>
</feature>
<evidence type="ECO:0000313" key="8">
    <source>
        <dbReference type="Proteomes" id="UP000004662"/>
    </source>
</evidence>
<feature type="transmembrane region" description="Helical" evidence="6">
    <location>
        <begin position="273"/>
        <end position="294"/>
    </location>
</feature>
<gene>
    <name evidence="7" type="ORF">DFW101_0135</name>
</gene>